<evidence type="ECO:0000313" key="1">
    <source>
        <dbReference type="EMBL" id="OGF31761.1"/>
    </source>
</evidence>
<proteinExistence type="predicted"/>
<sequence>MYLIDGYNLLYQTDFETREQLISELNKFCRGKNKQARIVFDGLSPEDLSSDIIDVIFATNADAEIESLVNQVENPNQYILISSDKDLIFVANQKSVKSIKSEQFAVFMQEKDFIESGEEEYPELTDEQVASQLKEFNSFKK</sequence>
<dbReference type="STRING" id="1798002.A2478_04725"/>
<name>A0A1F5SZW0_9BACT</name>
<comment type="caution">
    <text evidence="1">The sequence shown here is derived from an EMBL/GenBank/DDBJ whole genome shotgun (WGS) entry which is preliminary data.</text>
</comment>
<organism evidence="1 2">
    <name type="scientific">Candidatus Falkowbacteria bacterium RIFOXYC2_FULL_36_12</name>
    <dbReference type="NCBI Taxonomy" id="1798002"/>
    <lineage>
        <taxon>Bacteria</taxon>
        <taxon>Candidatus Falkowiibacteriota</taxon>
    </lineage>
</organism>
<gene>
    <name evidence="1" type="ORF">A2478_04725</name>
</gene>
<protein>
    <recommendedName>
        <fullName evidence="3">NYN domain-containing protein</fullName>
    </recommendedName>
</protein>
<dbReference type="InterPro" id="IPR010298">
    <property type="entry name" value="YacP-like"/>
</dbReference>
<accession>A0A1F5SZW0</accession>
<evidence type="ECO:0008006" key="3">
    <source>
        <dbReference type="Google" id="ProtNLM"/>
    </source>
</evidence>
<dbReference type="Proteomes" id="UP000179001">
    <property type="component" value="Unassembled WGS sequence"/>
</dbReference>
<reference evidence="1 2" key="1">
    <citation type="journal article" date="2016" name="Nat. Commun.">
        <title>Thousands of microbial genomes shed light on interconnected biogeochemical processes in an aquifer system.</title>
        <authorList>
            <person name="Anantharaman K."/>
            <person name="Brown C.T."/>
            <person name="Hug L.A."/>
            <person name="Sharon I."/>
            <person name="Castelle C.J."/>
            <person name="Probst A.J."/>
            <person name="Thomas B.C."/>
            <person name="Singh A."/>
            <person name="Wilkins M.J."/>
            <person name="Karaoz U."/>
            <person name="Brodie E.L."/>
            <person name="Williams K.H."/>
            <person name="Hubbard S.S."/>
            <person name="Banfield J.F."/>
        </authorList>
    </citation>
    <scope>NUCLEOTIDE SEQUENCE [LARGE SCALE GENOMIC DNA]</scope>
</reference>
<dbReference type="AlphaFoldDB" id="A0A1F5SZW0"/>
<dbReference type="EMBL" id="MFGJ01000007">
    <property type="protein sequence ID" value="OGF31761.1"/>
    <property type="molecule type" value="Genomic_DNA"/>
</dbReference>
<dbReference type="Pfam" id="PF05991">
    <property type="entry name" value="NYN_YacP"/>
    <property type="match status" value="1"/>
</dbReference>
<evidence type="ECO:0000313" key="2">
    <source>
        <dbReference type="Proteomes" id="UP000179001"/>
    </source>
</evidence>